<dbReference type="AlphaFoldDB" id="A0A840C1G1"/>
<evidence type="ECO:0000313" key="2">
    <source>
        <dbReference type="Proteomes" id="UP000577362"/>
    </source>
</evidence>
<proteinExistence type="predicted"/>
<name>A0A840C1G1_9HYPH</name>
<evidence type="ECO:0000313" key="1">
    <source>
        <dbReference type="EMBL" id="MBB4017329.1"/>
    </source>
</evidence>
<protein>
    <submittedName>
        <fullName evidence="1">Uncharacterized protein</fullName>
    </submittedName>
</protein>
<sequence length="227" mass="25513">MTDRPIPFSPPMVRAILREIEQPGTGKTQTRRVLKPQPYDFPHPGDGLRCWNASGVVGGRICITDRGLLNLHRKPRAGDRLWVKEAWRVWAGVDKLPPRDLRTDAIVIYGAGGSSEASEGYRRTSEWPASESSRPKNLGRYRHARFMPRWASRITLLVTDVRVERLNDISEADAMAEGMPASVANSPRVWFMTLWNSLHGPGSWEANPWVAVYGFRPVLANIDAMEG</sequence>
<gene>
    <name evidence="1" type="ORF">GGR16_002358</name>
</gene>
<comment type="caution">
    <text evidence="1">The sequence shown here is derived from an EMBL/GenBank/DDBJ whole genome shotgun (WGS) entry which is preliminary data.</text>
</comment>
<keyword evidence="2" id="KW-1185">Reference proteome</keyword>
<dbReference type="EMBL" id="JACIEN010000002">
    <property type="protein sequence ID" value="MBB4017329.1"/>
    <property type="molecule type" value="Genomic_DNA"/>
</dbReference>
<dbReference type="Proteomes" id="UP000577362">
    <property type="component" value="Unassembled WGS sequence"/>
</dbReference>
<reference evidence="1 2" key="1">
    <citation type="submission" date="2020-08" db="EMBL/GenBank/DDBJ databases">
        <title>Genomic Encyclopedia of Type Strains, Phase IV (KMG-IV): sequencing the most valuable type-strain genomes for metagenomic binning, comparative biology and taxonomic classification.</title>
        <authorList>
            <person name="Goeker M."/>
        </authorList>
    </citation>
    <scope>NUCLEOTIDE SEQUENCE [LARGE SCALE GENOMIC DNA]</scope>
    <source>
        <strain evidence="1 2">DSM 103737</strain>
    </source>
</reference>
<dbReference type="RefSeq" id="WP_183316687.1">
    <property type="nucleotide sequence ID" value="NZ_JACIEN010000002.1"/>
</dbReference>
<accession>A0A840C1G1</accession>
<organism evidence="1 2">
    <name type="scientific">Chelatococcus caeni</name>
    <dbReference type="NCBI Taxonomy" id="1348468"/>
    <lineage>
        <taxon>Bacteria</taxon>
        <taxon>Pseudomonadati</taxon>
        <taxon>Pseudomonadota</taxon>
        <taxon>Alphaproteobacteria</taxon>
        <taxon>Hyphomicrobiales</taxon>
        <taxon>Chelatococcaceae</taxon>
        <taxon>Chelatococcus</taxon>
    </lineage>
</organism>